<dbReference type="RefSeq" id="WP_103941056.1">
    <property type="nucleotide sequence ID" value="NZ_FNVO01000013.1"/>
</dbReference>
<evidence type="ECO:0000256" key="1">
    <source>
        <dbReference type="SAM" id="MobiDB-lite"/>
    </source>
</evidence>
<gene>
    <name evidence="3" type="ORF">SAMN04489712_11384</name>
</gene>
<dbReference type="Proteomes" id="UP000236723">
    <property type="component" value="Unassembled WGS sequence"/>
</dbReference>
<dbReference type="PROSITE" id="PS51318">
    <property type="entry name" value="TAT"/>
    <property type="match status" value="1"/>
</dbReference>
<proteinExistence type="predicted"/>
<sequence length="195" mass="21427">MNDTPQDTGIALAEISLEDIVPLRGPDGRDAERVRRRVPRPPRGPARVPRRSVLGVVASAGFGLGMAALGVFPAARRAAAAPYDEYYQIKKLPCPSYAAGHNCSPGCGPSAVCAGCCRTSGSRKGFHHSSVSKPNHKLRPNQCYGGWADGWLWRYAQRCGTCQNTRTYRCHDGWRRTNASSPYYRTICRWTTVCK</sequence>
<evidence type="ECO:0000313" key="4">
    <source>
        <dbReference type="Proteomes" id="UP000236723"/>
    </source>
</evidence>
<reference evidence="4" key="1">
    <citation type="submission" date="2016-10" db="EMBL/GenBank/DDBJ databases">
        <authorList>
            <person name="Varghese N."/>
            <person name="Submissions S."/>
        </authorList>
    </citation>
    <scope>NUCLEOTIDE SEQUENCE [LARGE SCALE GENOMIC DNA]</scope>
    <source>
        <strain evidence="4">DSM 43163</strain>
    </source>
</reference>
<dbReference type="AlphaFoldDB" id="A0A1H6D7G5"/>
<accession>A0A1H6D7G5</accession>
<keyword evidence="4" id="KW-1185">Reference proteome</keyword>
<keyword evidence="2" id="KW-0472">Membrane</keyword>
<feature type="region of interest" description="Disordered" evidence="1">
    <location>
        <begin position="23"/>
        <end position="47"/>
    </location>
</feature>
<protein>
    <submittedName>
        <fullName evidence="3">Uncharacterized protein</fullName>
    </submittedName>
</protein>
<evidence type="ECO:0000256" key="2">
    <source>
        <dbReference type="SAM" id="Phobius"/>
    </source>
</evidence>
<evidence type="ECO:0000313" key="3">
    <source>
        <dbReference type="EMBL" id="SEG80456.1"/>
    </source>
</evidence>
<feature type="transmembrane region" description="Helical" evidence="2">
    <location>
        <begin position="53"/>
        <end position="75"/>
    </location>
</feature>
<dbReference type="OrthoDB" id="5620138at2"/>
<dbReference type="InterPro" id="IPR006311">
    <property type="entry name" value="TAT_signal"/>
</dbReference>
<keyword evidence="2" id="KW-0812">Transmembrane</keyword>
<dbReference type="EMBL" id="FNVO01000013">
    <property type="protein sequence ID" value="SEG80456.1"/>
    <property type="molecule type" value="Genomic_DNA"/>
</dbReference>
<name>A0A1H6D7G5_9ACTN</name>
<organism evidence="3 4">
    <name type="scientific">Thermomonospora echinospora</name>
    <dbReference type="NCBI Taxonomy" id="1992"/>
    <lineage>
        <taxon>Bacteria</taxon>
        <taxon>Bacillati</taxon>
        <taxon>Actinomycetota</taxon>
        <taxon>Actinomycetes</taxon>
        <taxon>Streptosporangiales</taxon>
        <taxon>Thermomonosporaceae</taxon>
        <taxon>Thermomonospora</taxon>
    </lineage>
</organism>
<keyword evidence="2" id="KW-1133">Transmembrane helix</keyword>